<name>A0A5N6EF00_9EURO</name>
<evidence type="ECO:0000256" key="1">
    <source>
        <dbReference type="SAM" id="Phobius"/>
    </source>
</evidence>
<dbReference type="EMBL" id="ML733517">
    <property type="protein sequence ID" value="KAB8214930.1"/>
    <property type="molecule type" value="Genomic_DNA"/>
</dbReference>
<proteinExistence type="predicted"/>
<reference evidence="2 3" key="1">
    <citation type="submission" date="2019-04" db="EMBL/GenBank/DDBJ databases">
        <title>Fungal friends and foes A comparative genomics study of 23 Aspergillus species from section Flavi.</title>
        <authorList>
            <consortium name="DOE Joint Genome Institute"/>
            <person name="Kjaerbolling I."/>
            <person name="Vesth T.C."/>
            <person name="Frisvad J.C."/>
            <person name="Nybo J.L."/>
            <person name="Theobald S."/>
            <person name="Kildgaard S."/>
            <person name="Petersen T.I."/>
            <person name="Kuo A."/>
            <person name="Sato A."/>
            <person name="Lyhne E.K."/>
            <person name="Kogle M.E."/>
            <person name="Wiebenga A."/>
            <person name="Kun R.S."/>
            <person name="Lubbers R.J."/>
            <person name="Makela M.R."/>
            <person name="Barry K."/>
            <person name="Chovatia M."/>
            <person name="Clum A."/>
            <person name="Daum C."/>
            <person name="Haridas S."/>
            <person name="He G."/>
            <person name="LaButti K."/>
            <person name="Lipzen A."/>
            <person name="Mondo S."/>
            <person name="Pangilinan J."/>
            <person name="Riley R."/>
            <person name="Salamov A."/>
            <person name="Simmons B.A."/>
            <person name="Magnuson J.K."/>
            <person name="Henrissat B."/>
            <person name="Mortensen U.H."/>
            <person name="Larsen T.O."/>
            <person name="De vries R.P."/>
            <person name="Grigoriev I.V."/>
            <person name="Machida M."/>
            <person name="Baker S.E."/>
            <person name="Andersen M.R."/>
        </authorList>
    </citation>
    <scope>NUCLEOTIDE SEQUENCE [LARGE SCALE GENOMIC DNA]</scope>
    <source>
        <strain evidence="2 3">CBS 126849</strain>
    </source>
</reference>
<evidence type="ECO:0000313" key="2">
    <source>
        <dbReference type="EMBL" id="KAB8214930.1"/>
    </source>
</evidence>
<keyword evidence="1" id="KW-0812">Transmembrane</keyword>
<dbReference type="Proteomes" id="UP000326799">
    <property type="component" value="Unassembled WGS sequence"/>
</dbReference>
<gene>
    <name evidence="2" type="ORF">BDV33DRAFT_181710</name>
</gene>
<organism evidence="2 3">
    <name type="scientific">Aspergillus novoparasiticus</name>
    <dbReference type="NCBI Taxonomy" id="986946"/>
    <lineage>
        <taxon>Eukaryota</taxon>
        <taxon>Fungi</taxon>
        <taxon>Dikarya</taxon>
        <taxon>Ascomycota</taxon>
        <taxon>Pezizomycotina</taxon>
        <taxon>Eurotiomycetes</taxon>
        <taxon>Eurotiomycetidae</taxon>
        <taxon>Eurotiales</taxon>
        <taxon>Aspergillaceae</taxon>
        <taxon>Aspergillus</taxon>
        <taxon>Aspergillus subgen. Circumdati</taxon>
    </lineage>
</organism>
<feature type="transmembrane region" description="Helical" evidence="1">
    <location>
        <begin position="52"/>
        <end position="71"/>
    </location>
</feature>
<keyword evidence="1" id="KW-1133">Transmembrane helix</keyword>
<accession>A0A5N6EF00</accession>
<evidence type="ECO:0000313" key="3">
    <source>
        <dbReference type="Proteomes" id="UP000326799"/>
    </source>
</evidence>
<dbReference type="AlphaFoldDB" id="A0A5N6EF00"/>
<protein>
    <submittedName>
        <fullName evidence="2">Uncharacterized protein</fullName>
    </submittedName>
</protein>
<keyword evidence="1" id="KW-0472">Membrane</keyword>
<sequence length="72" mass="8499">MMCFDAIVSSILSSIFRALFRRSFMAFLDRCRWPISVHRFLLGQQTFGSFCFWTIFYIQLCMPVVMVLFVAV</sequence>
<keyword evidence="3" id="KW-1185">Reference proteome</keyword>